<dbReference type="InterPro" id="IPR032876">
    <property type="entry name" value="J_dom"/>
</dbReference>
<dbReference type="Pfam" id="PF13547">
    <property type="entry name" value="GTA_TIM"/>
    <property type="match status" value="1"/>
</dbReference>
<dbReference type="CDD" id="cd19607">
    <property type="entry name" value="GTA_TIM-barrel-like"/>
    <property type="match status" value="1"/>
</dbReference>
<evidence type="ECO:0000259" key="4">
    <source>
        <dbReference type="Pfam" id="PF23666"/>
    </source>
</evidence>
<accession>A0A0E1XBT6</accession>
<sequence>MATVVLQAVGAAVGGIFGPVGAAIGAGLGAMGGYAIDNALLNSTRHIEGARLNGGRVATAEEGGALPFIYGTARVSGTLIWATRFEERKTTTRQGGKGGPKVTNYSYFGNAAYAVAEGEIAGIRRVWADGQELDLTEIDMRVYCGTATQSPDPLIEAKQGTGNAPAYRGTAYVVFERIPLDTFGNRLPQFQFEVMRPVGEVARNMRAVALIPGSTEFGLSPDTVSDEPVPGEKRWINRNAIRARSDWAAALDELQALCPGLRHVAIVLPWFGDDLRAGQCRIRPGVTSLSVRKPSTIWKVENVSRGAAHLISMSGEGAAYGGTPSDASVIAAIRDAKARGLGVTLYPFIMMDVPKENQLPSPYGGIGQPAYPWRGRITCHPAIGQEGSPDGTPAAGEQAAAFVNGEWGYRRFLNHCADLAVRAGGVDAFLIGSELRGLTSIRDGRGSFPFVSHLCALAAEMRSKLGVGCRITYGADWSEYFGYQASDGTGDLFFHLDPLWAHPAIDAIGIDNYMPLADWRDSDFSEGNPDGFKTPYDLAGLSRSVNSGEGYDWYYASAEDRLARRRTPITDGLAAKPWVYRYKDLHGWWSNRHYNRIDGVEVAAPTAWVPQSKPLWFTELGCPAVDKGPNQPNVFPDPKSSENAAPYFSNGSRSDAAMDRFLRAHYRHWQGENPLSPVYGGPMLDMERIYLWAWDTRPFPEFPLGQDIWGDTANWRLGHWLNGRISGIALDELIAAILRDFGLPEADCIGVEGHLSGFIVSEPSSARGVLEPLLNVFGVHGYERAGQFVFRNITRAEAALELGEFAQPDEGEALTVVVEDQGDLPSTAELYCNDPLRDFQIVGASARREVGQGTESLSLSGSMENGQATALAEAWMARRHAERRTASFSLPWSNAALHVGDRVRLGVLDGQRDYVVTALEDGAMRTVTAAALAPNLVFADKGETPPRPPGGPALDMKPVFHFVDLPLWPGAEDPAAQFRIACHAKPWRGVAVYASPSNDGFAERALIGERAIMGELTAPLAGGPSGRLIEGQFVEVVLYSGELQSRPLVQVLNGANTGLLRSPDGRWEIFQFLDAEEVGLNRWRLGRLLRGQLGTEAAALDDKPVETPFILLDSGVVSAGLQASELGLEVSWRVGAAGKAFSDEFFETVRQSGGLRALRPLSPVHLGVMRSLDGDMSFTWIRRGRIDADSWLGEDIPLGEDREAYRVEIWRDDTLVRSEQVSAPAWNYGFAERRAELGDDAFRFCVAMIGAKTGPGDFAVLDVDPNPSGKSGSDLEKYERLSQQDHA</sequence>
<feature type="domain" description="GTA TIM-barrel-like" evidence="2">
    <location>
        <begin position="407"/>
        <end position="703"/>
    </location>
</feature>
<organism evidence="5">
    <name type="scientific">Brucella pinnipedialis M292/94/1</name>
    <dbReference type="NCBI Taxonomy" id="520462"/>
    <lineage>
        <taxon>Bacteria</taxon>
        <taxon>Pseudomonadati</taxon>
        <taxon>Pseudomonadota</taxon>
        <taxon>Alphaproteobacteria</taxon>
        <taxon>Hyphomicrobiales</taxon>
        <taxon>Brucellaceae</taxon>
        <taxon>Brucella/Ochrobactrum group</taxon>
        <taxon>Brucella</taxon>
    </lineage>
</organism>
<evidence type="ECO:0008006" key="6">
    <source>
        <dbReference type="Google" id="ProtNLM"/>
    </source>
</evidence>
<feature type="compositionally biased region" description="Basic and acidic residues" evidence="1">
    <location>
        <begin position="1273"/>
        <end position="1287"/>
    </location>
</feature>
<feature type="domain" description="Rcc01698-like C-terminal" evidence="4">
    <location>
        <begin position="1011"/>
        <end position="1109"/>
    </location>
</feature>
<evidence type="ECO:0000259" key="2">
    <source>
        <dbReference type="Pfam" id="PF13547"/>
    </source>
</evidence>
<protein>
    <recommendedName>
        <fullName evidence="6">Host specificity protein</fullName>
    </recommendedName>
</protein>
<dbReference type="HOGENOM" id="CLU_007148_0_0_5"/>
<evidence type="ECO:0000256" key="1">
    <source>
        <dbReference type="SAM" id="MobiDB-lite"/>
    </source>
</evidence>
<feature type="domain" description="Tip attachment protein J" evidence="3">
    <location>
        <begin position="761"/>
        <end position="920"/>
    </location>
</feature>
<dbReference type="InterPro" id="IPR017853">
    <property type="entry name" value="GH"/>
</dbReference>
<name>A0A0E1XBT6_9HYPH</name>
<dbReference type="Pfam" id="PF13550">
    <property type="entry name" value="Phage-tail_3"/>
    <property type="match status" value="1"/>
</dbReference>
<dbReference type="Pfam" id="PF23666">
    <property type="entry name" value="Rcc01698_C"/>
    <property type="match status" value="1"/>
</dbReference>
<proteinExistence type="predicted"/>
<dbReference type="Proteomes" id="UP000004659">
    <property type="component" value="Unassembled WGS sequence"/>
</dbReference>
<dbReference type="RefSeq" id="WP_006160787.1">
    <property type="nucleotide sequence ID" value="NZ_EQ999546.1"/>
</dbReference>
<dbReference type="Gene3D" id="3.20.20.80">
    <property type="entry name" value="Glycosidases"/>
    <property type="match status" value="1"/>
</dbReference>
<dbReference type="EMBL" id="EQ999546">
    <property type="protein sequence ID" value="EEZ30762.1"/>
    <property type="molecule type" value="Genomic_DNA"/>
</dbReference>
<evidence type="ECO:0000313" key="5">
    <source>
        <dbReference type="EMBL" id="EEZ30762.1"/>
    </source>
</evidence>
<dbReference type="InterPro" id="IPR025195">
    <property type="entry name" value="GTA_TIM_dom"/>
</dbReference>
<feature type="region of interest" description="Disordered" evidence="1">
    <location>
        <begin position="1263"/>
        <end position="1287"/>
    </location>
</feature>
<reference evidence="5" key="1">
    <citation type="submission" date="2009-01" db="EMBL/GenBank/DDBJ databases">
        <title>The Genome Sequence of Brucella pinnipedialis M292/94/1.</title>
        <authorList>
            <consortium name="The Broad Institute Genome Sequencing Platform"/>
            <person name="Ward D."/>
            <person name="Young S.K."/>
            <person name="Kodira C.D."/>
            <person name="Zeng Q."/>
            <person name="Koehrsen M."/>
            <person name="Alvarado L."/>
            <person name="Berlin A."/>
            <person name="Borenstein D."/>
            <person name="Chen Z."/>
            <person name="Engels R."/>
            <person name="Freedman E."/>
            <person name="Gellesch M."/>
            <person name="Goldberg J."/>
            <person name="Griggs A."/>
            <person name="Gujja S."/>
            <person name="Heiman D."/>
            <person name="Hepburn T."/>
            <person name="Howarth C."/>
            <person name="Jen D."/>
            <person name="Larson L."/>
            <person name="Lewis B."/>
            <person name="Mehta T."/>
            <person name="Park D."/>
            <person name="Pearson M."/>
            <person name="Roberts A."/>
            <person name="Saif S."/>
            <person name="Shea T."/>
            <person name="Shenoy N."/>
            <person name="Sisk P."/>
            <person name="Stolte C."/>
            <person name="Sykes S."/>
            <person name="Walk T."/>
            <person name="White J."/>
            <person name="Yandava C."/>
            <person name="Whatmore A.M."/>
            <person name="Perrett L.L."/>
            <person name="O'Callaghan D."/>
            <person name="Nusbaum C."/>
            <person name="Galagan J."/>
            <person name="Birren B."/>
        </authorList>
    </citation>
    <scope>NUCLEOTIDE SEQUENCE [LARGE SCALE GENOMIC DNA]</scope>
    <source>
        <strain evidence="5">M292/94/1</strain>
    </source>
</reference>
<gene>
    <name evidence="5" type="ORF">BALG_00881</name>
</gene>
<evidence type="ECO:0000259" key="3">
    <source>
        <dbReference type="Pfam" id="PF13550"/>
    </source>
</evidence>
<dbReference type="SUPFAM" id="SSF51445">
    <property type="entry name" value="(Trans)glycosidases"/>
    <property type="match status" value="1"/>
</dbReference>
<dbReference type="InterPro" id="IPR056490">
    <property type="entry name" value="Rcc01698_C"/>
</dbReference>